<dbReference type="PANTHER" id="PTHR32060">
    <property type="entry name" value="TAIL-SPECIFIC PROTEASE"/>
    <property type="match status" value="1"/>
</dbReference>
<dbReference type="GO" id="GO:0004252">
    <property type="term" value="F:serine-type endopeptidase activity"/>
    <property type="evidence" value="ECO:0007669"/>
    <property type="project" value="UniProtKB-EC"/>
</dbReference>
<dbReference type="SUPFAM" id="SSF50156">
    <property type="entry name" value="PDZ domain-like"/>
    <property type="match status" value="1"/>
</dbReference>
<keyword evidence="2 5" id="KW-0645">Protease</keyword>
<protein>
    <submittedName>
        <fullName evidence="7">Carboxyl-terminal protease</fullName>
        <ecNumber evidence="7">3.4.21.102</ecNumber>
    </submittedName>
</protein>
<dbReference type="Gene3D" id="3.30.750.44">
    <property type="match status" value="1"/>
</dbReference>
<gene>
    <name evidence="7" type="ordered locus">Mesil_1420</name>
</gene>
<dbReference type="KEGG" id="msv:Mesil_1420"/>
<dbReference type="EMBL" id="CP002042">
    <property type="protein sequence ID" value="ADH63313.1"/>
    <property type="molecule type" value="Genomic_DNA"/>
</dbReference>
<dbReference type="HOGENOM" id="CLU_017295_3_0_0"/>
<dbReference type="GO" id="GO:0030288">
    <property type="term" value="C:outer membrane-bounded periplasmic space"/>
    <property type="evidence" value="ECO:0007669"/>
    <property type="project" value="TreeGrafter"/>
</dbReference>
<dbReference type="EC" id="3.4.21.102" evidence="7"/>
<dbReference type="eggNOG" id="COG0793">
    <property type="taxonomic scope" value="Bacteria"/>
</dbReference>
<sequence>MKKRAWIIIGGAVVAALVYAQLNRGGAESFSRNPNGQALIETYSLLQDQYLKPLDQTQLNKVLEGGIRGMLNALGDEFTSYSPPARAAQRQEDLRGEFFGIGATLAPAQQGGTGAQIQGLIRGLPAFNAGLRVGDQIVEVNGEDVTKLDLEEIVSKIRGPRGTKVTIGVKREGNNAVLRFELIRELVKIIEVNKALLPDNIGYIELRSFANINVSSQLNAAISDLRKQGMQKLIFDLRDNGGGLLDQGCSVAKAFIKEGPIVYTKTRSETRLYCEANGQVQWSGPMVVLVNGNSASASEIVAGALQDTGRAKIVGEKTFGKGVGQNVIDLANGGDLTLVTFQWLTPKKRAITRDQGIQPDVVVRDNRFPVPVSFEGTGAKPGATVTLTIDGKTYTAKADETGKYAFSQPLPARPANDNSGNAMVDPQNDAILARALQELK</sequence>
<dbReference type="InterPro" id="IPR001478">
    <property type="entry name" value="PDZ"/>
</dbReference>
<organism evidence="7 8">
    <name type="scientific">Allomeiothermus silvanus (strain ATCC 700542 / DSM 9946 / NBRC 106475 / NCIMB 13440 / VI-R2)</name>
    <name type="common">Thermus silvanus</name>
    <dbReference type="NCBI Taxonomy" id="526227"/>
    <lineage>
        <taxon>Bacteria</taxon>
        <taxon>Thermotogati</taxon>
        <taxon>Deinococcota</taxon>
        <taxon>Deinococci</taxon>
        <taxon>Thermales</taxon>
        <taxon>Thermaceae</taxon>
        <taxon>Allomeiothermus</taxon>
    </lineage>
</organism>
<feature type="domain" description="PDZ" evidence="6">
    <location>
        <begin position="87"/>
        <end position="158"/>
    </location>
</feature>
<name>D7BEW0_ALLS1</name>
<dbReference type="Pfam" id="PF03572">
    <property type="entry name" value="Peptidase_S41"/>
    <property type="match status" value="1"/>
</dbReference>
<dbReference type="Gene3D" id="3.90.226.10">
    <property type="entry name" value="2-enoyl-CoA Hydratase, Chain A, domain 1"/>
    <property type="match status" value="1"/>
</dbReference>
<dbReference type="STRING" id="526227.Mesil_1420"/>
<dbReference type="InterPro" id="IPR005151">
    <property type="entry name" value="Tail-specific_protease"/>
</dbReference>
<dbReference type="GO" id="GO:0006508">
    <property type="term" value="P:proteolysis"/>
    <property type="evidence" value="ECO:0007669"/>
    <property type="project" value="UniProtKB-KW"/>
</dbReference>
<keyword evidence="4 5" id="KW-0720">Serine protease</keyword>
<dbReference type="SMART" id="SM00245">
    <property type="entry name" value="TSPc"/>
    <property type="match status" value="1"/>
</dbReference>
<accession>D7BEW0</accession>
<dbReference type="Proteomes" id="UP000001916">
    <property type="component" value="Chromosome"/>
</dbReference>
<dbReference type="SUPFAM" id="SSF52096">
    <property type="entry name" value="ClpP/crotonase"/>
    <property type="match status" value="1"/>
</dbReference>
<dbReference type="SMART" id="SM00228">
    <property type="entry name" value="PDZ"/>
    <property type="match status" value="1"/>
</dbReference>
<dbReference type="MEROPS" id="S41.004"/>
<reference evidence="7 8" key="1">
    <citation type="journal article" date="2010" name="Stand. Genomic Sci.">
        <title>Complete genome sequence of Meiothermus silvanus type strain (VI-R2).</title>
        <authorList>
            <person name="Sikorski J."/>
            <person name="Tindall B.J."/>
            <person name="Lowry S."/>
            <person name="Lucas S."/>
            <person name="Nolan M."/>
            <person name="Copeland A."/>
            <person name="Glavina Del Rio T."/>
            <person name="Tice H."/>
            <person name="Cheng J.F."/>
            <person name="Han C."/>
            <person name="Pitluck S."/>
            <person name="Liolios K."/>
            <person name="Ivanova N."/>
            <person name="Mavromatis K."/>
            <person name="Mikhailova N."/>
            <person name="Pati A."/>
            <person name="Goodwin L."/>
            <person name="Chen A."/>
            <person name="Palaniappan K."/>
            <person name="Land M."/>
            <person name="Hauser L."/>
            <person name="Chang Y.J."/>
            <person name="Jeffries C.D."/>
            <person name="Rohde M."/>
            <person name="Goker M."/>
            <person name="Woyke T."/>
            <person name="Bristow J."/>
            <person name="Eisen J.A."/>
            <person name="Markowitz V."/>
            <person name="Hugenholtz P."/>
            <person name="Kyrpides N.C."/>
            <person name="Klenk H.P."/>
            <person name="Lapidus A."/>
        </authorList>
    </citation>
    <scope>NUCLEOTIDE SEQUENCE [LARGE SCALE GENOMIC DNA]</scope>
    <source>
        <strain evidence="8">ATCC 700542 / DSM 9946 / VI-R2</strain>
    </source>
</reference>
<evidence type="ECO:0000313" key="8">
    <source>
        <dbReference type="Proteomes" id="UP000001916"/>
    </source>
</evidence>
<dbReference type="PANTHER" id="PTHR32060:SF30">
    <property type="entry name" value="CARBOXY-TERMINAL PROCESSING PROTEASE CTPA"/>
    <property type="match status" value="1"/>
</dbReference>
<evidence type="ECO:0000256" key="2">
    <source>
        <dbReference type="ARBA" id="ARBA00022670"/>
    </source>
</evidence>
<dbReference type="Pfam" id="PF00595">
    <property type="entry name" value="PDZ"/>
    <property type="match status" value="1"/>
</dbReference>
<dbReference type="RefSeq" id="WP_013157882.1">
    <property type="nucleotide sequence ID" value="NC_014212.1"/>
</dbReference>
<dbReference type="Gene3D" id="2.30.42.10">
    <property type="match status" value="1"/>
</dbReference>
<dbReference type="OrthoDB" id="9812068at2"/>
<dbReference type="InterPro" id="IPR036034">
    <property type="entry name" value="PDZ_sf"/>
</dbReference>
<evidence type="ECO:0000256" key="5">
    <source>
        <dbReference type="RuleBase" id="RU004404"/>
    </source>
</evidence>
<comment type="similarity">
    <text evidence="1 5">Belongs to the peptidase S41A family.</text>
</comment>
<evidence type="ECO:0000256" key="1">
    <source>
        <dbReference type="ARBA" id="ARBA00009179"/>
    </source>
</evidence>
<keyword evidence="3 5" id="KW-0378">Hydrolase</keyword>
<dbReference type="PROSITE" id="PS50106">
    <property type="entry name" value="PDZ"/>
    <property type="match status" value="1"/>
</dbReference>
<evidence type="ECO:0000259" key="6">
    <source>
        <dbReference type="PROSITE" id="PS50106"/>
    </source>
</evidence>
<dbReference type="CDD" id="cd06782">
    <property type="entry name" value="cpPDZ_CPP-like"/>
    <property type="match status" value="1"/>
</dbReference>
<evidence type="ECO:0000256" key="3">
    <source>
        <dbReference type="ARBA" id="ARBA00022801"/>
    </source>
</evidence>
<dbReference type="AlphaFoldDB" id="D7BEW0"/>
<dbReference type="GO" id="GO:0007165">
    <property type="term" value="P:signal transduction"/>
    <property type="evidence" value="ECO:0007669"/>
    <property type="project" value="TreeGrafter"/>
</dbReference>
<dbReference type="NCBIfam" id="TIGR00225">
    <property type="entry name" value="prc"/>
    <property type="match status" value="1"/>
</dbReference>
<dbReference type="InterPro" id="IPR004447">
    <property type="entry name" value="Peptidase_S41A"/>
</dbReference>
<proteinExistence type="inferred from homology"/>
<keyword evidence="8" id="KW-1185">Reference proteome</keyword>
<dbReference type="CDD" id="cd07560">
    <property type="entry name" value="Peptidase_S41_CPP"/>
    <property type="match status" value="1"/>
</dbReference>
<evidence type="ECO:0000256" key="4">
    <source>
        <dbReference type="ARBA" id="ARBA00022825"/>
    </source>
</evidence>
<evidence type="ECO:0000313" key="7">
    <source>
        <dbReference type="EMBL" id="ADH63313.1"/>
    </source>
</evidence>
<dbReference type="InterPro" id="IPR029045">
    <property type="entry name" value="ClpP/crotonase-like_dom_sf"/>
</dbReference>